<name>A0A9I9EMT7_CUCME</name>
<feature type="region of interest" description="Disordered" evidence="1">
    <location>
        <begin position="238"/>
        <end position="267"/>
    </location>
</feature>
<sequence>MSFFQHQGCNEIPGRKFVFKFLEAPNSFNEACDDNDISNDLNSVGKKNFLYENCVEKNYLLGVKIVLLDENCVDKNDLLDENKLGIKHLSPPLYLLQYLFLDYEKSLLASTTHDENKRKRNKLSIGKPRSTKMHSPKLHTSIHTRSGKISLKELHTVYVEESALLKHSTINLTPTAMAAFHSSQNLNTQERSKRHSSRNFHTSEQKIITRRKGTDFLNRAMEPTCPNVECLHSLEGKNASAHSDGTDLPKPKMYAEERAFENPNDRT</sequence>
<dbReference type="Gramene" id="MELO3C035632.2.1">
    <property type="protein sequence ID" value="MELO3C035632.2.1"/>
    <property type="gene ID" value="MELO3C035632.2"/>
</dbReference>
<organism evidence="2">
    <name type="scientific">Cucumis melo</name>
    <name type="common">Muskmelon</name>
    <dbReference type="NCBI Taxonomy" id="3656"/>
    <lineage>
        <taxon>Eukaryota</taxon>
        <taxon>Viridiplantae</taxon>
        <taxon>Streptophyta</taxon>
        <taxon>Embryophyta</taxon>
        <taxon>Tracheophyta</taxon>
        <taxon>Spermatophyta</taxon>
        <taxon>Magnoliopsida</taxon>
        <taxon>eudicotyledons</taxon>
        <taxon>Gunneridae</taxon>
        <taxon>Pentapetalae</taxon>
        <taxon>rosids</taxon>
        <taxon>fabids</taxon>
        <taxon>Cucurbitales</taxon>
        <taxon>Cucurbitaceae</taxon>
        <taxon>Benincaseae</taxon>
        <taxon>Cucumis</taxon>
    </lineage>
</organism>
<evidence type="ECO:0000313" key="2">
    <source>
        <dbReference type="EnsemblPlants" id="MELO3C035632.2.1"/>
    </source>
</evidence>
<feature type="region of interest" description="Disordered" evidence="1">
    <location>
        <begin position="111"/>
        <end position="144"/>
    </location>
</feature>
<dbReference type="EnsemblPlants" id="MELO3C035632.2.1">
    <property type="protein sequence ID" value="MELO3C035632.2.1"/>
    <property type="gene ID" value="MELO3C035632.2"/>
</dbReference>
<protein>
    <submittedName>
        <fullName evidence="2">Uncharacterized protein</fullName>
    </submittedName>
</protein>
<reference evidence="2" key="1">
    <citation type="submission" date="2023-03" db="UniProtKB">
        <authorList>
            <consortium name="EnsemblPlants"/>
        </authorList>
    </citation>
    <scope>IDENTIFICATION</scope>
</reference>
<proteinExistence type="predicted"/>
<accession>A0A9I9EMT7</accession>
<dbReference type="AlphaFoldDB" id="A0A9I9EMT7"/>
<feature type="compositionally biased region" description="Basic residues" evidence="1">
    <location>
        <begin position="129"/>
        <end position="144"/>
    </location>
</feature>
<feature type="compositionally biased region" description="Basic and acidic residues" evidence="1">
    <location>
        <begin position="244"/>
        <end position="267"/>
    </location>
</feature>
<evidence type="ECO:0000256" key="1">
    <source>
        <dbReference type="SAM" id="MobiDB-lite"/>
    </source>
</evidence>